<accession>A0ABD0YIR2</accession>
<keyword evidence="3" id="KW-0175">Coiled coil</keyword>
<keyword evidence="2" id="KW-0597">Phosphoprotein</keyword>
<feature type="region of interest" description="Disordered" evidence="4">
    <location>
        <begin position="406"/>
        <end position="549"/>
    </location>
</feature>
<feature type="coiled-coil region" evidence="3">
    <location>
        <begin position="33"/>
        <end position="93"/>
    </location>
</feature>
<dbReference type="GO" id="GO:0005096">
    <property type="term" value="F:GTPase activator activity"/>
    <property type="evidence" value="ECO:0007669"/>
    <property type="project" value="UniProtKB-KW"/>
</dbReference>
<dbReference type="Pfam" id="PF00620">
    <property type="entry name" value="RhoGAP"/>
    <property type="match status" value="1"/>
</dbReference>
<evidence type="ECO:0000313" key="7">
    <source>
        <dbReference type="EMBL" id="KAL1131175.1"/>
    </source>
</evidence>
<evidence type="ECO:0000256" key="2">
    <source>
        <dbReference type="ARBA" id="ARBA00022553"/>
    </source>
</evidence>
<sequence>MCLANAIVEHEMKVESNVVAPLTNVCDTDYPNIMKQKRNLTKLILDMDSLKARFLQASRHGSSTPTTKIKDELEEAEGKVEQARETLACDMLQLIAREAELSSVVLEYAKLQRNYHEAAFKILEEIIPEMELAIKSRLGPVFGRPLEEHLKVTGRKIAFPIELCVCGLLELGIAEEGIFRVTPGASKVRRMKVSLDANCMDLESALQFRDPHIFAGVLKTYLRELPEPLLTHKLYDQWIAAAKLLYAGNNKEGMQALWSTLHNLPQSNLDNLQYLIKFLSSLASNKHTNKMTPQNLAIVVAPSLIWSPAEDSMNIGINMNTASLHSIIVENLVCYCDWFFPGEFEFFVTMSHDVGLMNGHGTDLNNESSQPGDMKRTQSNSSLSDHNRYTSIFFWTNNRYYCTPPQGSPKPAVRVRKHKPAAPNPPGLQLKENNLSHEDKPSGGKEKREEEGGDGLRLKVSSGDFSPGEQAGGRPPEKQKESKEEKNARCKESLQRNCRDDEAAPSRTEVVETVEKPITVISDKVQKSPCDLPPAGGLDKRNSKSGEDLRKVKNYELFSSTIDRKKPPRPVPAPRTSLVVEGSASLIDDTTAKKPAIPERPANLQRPHSSSFRLPRNFDPATDTPQDVRDYCMTTTFGESLENPKSLKMVGG</sequence>
<dbReference type="SUPFAM" id="SSF103657">
    <property type="entry name" value="BAR/IMD domain-like"/>
    <property type="match status" value="1"/>
</dbReference>
<dbReference type="Gene3D" id="1.20.1270.60">
    <property type="entry name" value="Arfaptin homology (AH) domain/BAR domain"/>
    <property type="match status" value="1"/>
</dbReference>
<dbReference type="Gene3D" id="1.10.555.10">
    <property type="entry name" value="Rho GTPase activation protein"/>
    <property type="match status" value="1"/>
</dbReference>
<dbReference type="Pfam" id="PF03114">
    <property type="entry name" value="BAR"/>
    <property type="match status" value="1"/>
</dbReference>
<evidence type="ECO:0000256" key="3">
    <source>
        <dbReference type="SAM" id="Coils"/>
    </source>
</evidence>
<dbReference type="SUPFAM" id="SSF48350">
    <property type="entry name" value="GTPase activation domain, GAP"/>
    <property type="match status" value="1"/>
</dbReference>
<dbReference type="InterPro" id="IPR008936">
    <property type="entry name" value="Rho_GTPase_activation_prot"/>
</dbReference>
<evidence type="ECO:0000259" key="6">
    <source>
        <dbReference type="PROSITE" id="PS51021"/>
    </source>
</evidence>
<dbReference type="EMBL" id="JBFDAA010000007">
    <property type="protein sequence ID" value="KAL1131175.1"/>
    <property type="molecule type" value="Genomic_DNA"/>
</dbReference>
<evidence type="ECO:0000259" key="5">
    <source>
        <dbReference type="PROSITE" id="PS50238"/>
    </source>
</evidence>
<proteinExistence type="predicted"/>
<evidence type="ECO:0000256" key="4">
    <source>
        <dbReference type="SAM" id="MobiDB-lite"/>
    </source>
</evidence>
<comment type="caution">
    <text evidence="7">The sequence shown here is derived from an EMBL/GenBank/DDBJ whole genome shotgun (WGS) entry which is preliminary data.</text>
</comment>
<dbReference type="InterPro" id="IPR027267">
    <property type="entry name" value="AH/BAR_dom_sf"/>
</dbReference>
<dbReference type="InterPro" id="IPR047165">
    <property type="entry name" value="RHG17/44/SH3BP1-like"/>
</dbReference>
<keyword evidence="8" id="KW-1185">Reference proteome</keyword>
<feature type="region of interest" description="Disordered" evidence="4">
    <location>
        <begin position="361"/>
        <end position="383"/>
    </location>
</feature>
<feature type="compositionally biased region" description="Polar residues" evidence="4">
    <location>
        <begin position="363"/>
        <end position="383"/>
    </location>
</feature>
<evidence type="ECO:0000256" key="1">
    <source>
        <dbReference type="ARBA" id="ARBA00022468"/>
    </source>
</evidence>
<dbReference type="PROSITE" id="PS51021">
    <property type="entry name" value="BAR"/>
    <property type="match status" value="1"/>
</dbReference>
<reference evidence="7 8" key="1">
    <citation type="submission" date="2024-07" db="EMBL/GenBank/DDBJ databases">
        <title>Chromosome-level genome assembly of the water stick insect Ranatra chinensis (Heteroptera: Nepidae).</title>
        <authorList>
            <person name="Liu X."/>
        </authorList>
    </citation>
    <scope>NUCLEOTIDE SEQUENCE [LARGE SCALE GENOMIC DNA]</scope>
    <source>
        <strain evidence="7">Cailab_2021Rc</strain>
        <tissue evidence="7">Muscle</tissue>
    </source>
</reference>
<dbReference type="Proteomes" id="UP001558652">
    <property type="component" value="Unassembled WGS sequence"/>
</dbReference>
<dbReference type="SMART" id="SM00324">
    <property type="entry name" value="RhoGAP"/>
    <property type="match status" value="1"/>
</dbReference>
<feature type="compositionally biased region" description="Basic and acidic residues" evidence="4">
    <location>
        <begin position="538"/>
        <end position="549"/>
    </location>
</feature>
<name>A0ABD0YIR2_9HEMI</name>
<evidence type="ECO:0008006" key="9">
    <source>
        <dbReference type="Google" id="ProtNLM"/>
    </source>
</evidence>
<dbReference type="InterPro" id="IPR004148">
    <property type="entry name" value="BAR_dom"/>
</dbReference>
<evidence type="ECO:0000313" key="8">
    <source>
        <dbReference type="Proteomes" id="UP001558652"/>
    </source>
</evidence>
<dbReference type="FunFam" id="1.10.555.10:FF:000001">
    <property type="entry name" value="Rho GTPase activating protein 44"/>
    <property type="match status" value="1"/>
</dbReference>
<dbReference type="PANTHER" id="PTHR14130:SF14">
    <property type="entry name" value="RHO GTPASE-ACTIVATING PROTEIN 92B"/>
    <property type="match status" value="1"/>
</dbReference>
<feature type="domain" description="BAR" evidence="6">
    <location>
        <begin position="1"/>
        <end position="139"/>
    </location>
</feature>
<dbReference type="AlphaFoldDB" id="A0ABD0YIR2"/>
<feature type="compositionally biased region" description="Basic and acidic residues" evidence="4">
    <location>
        <begin position="475"/>
        <end position="515"/>
    </location>
</feature>
<dbReference type="PROSITE" id="PS50238">
    <property type="entry name" value="RHOGAP"/>
    <property type="match status" value="1"/>
</dbReference>
<feature type="domain" description="Rho-GAP" evidence="5">
    <location>
        <begin position="144"/>
        <end position="340"/>
    </location>
</feature>
<dbReference type="InterPro" id="IPR000198">
    <property type="entry name" value="RhoGAP_dom"/>
</dbReference>
<keyword evidence="1" id="KW-0343">GTPase activation</keyword>
<organism evidence="7 8">
    <name type="scientific">Ranatra chinensis</name>
    <dbReference type="NCBI Taxonomy" id="642074"/>
    <lineage>
        <taxon>Eukaryota</taxon>
        <taxon>Metazoa</taxon>
        <taxon>Ecdysozoa</taxon>
        <taxon>Arthropoda</taxon>
        <taxon>Hexapoda</taxon>
        <taxon>Insecta</taxon>
        <taxon>Pterygota</taxon>
        <taxon>Neoptera</taxon>
        <taxon>Paraneoptera</taxon>
        <taxon>Hemiptera</taxon>
        <taxon>Heteroptera</taxon>
        <taxon>Panheteroptera</taxon>
        <taxon>Nepomorpha</taxon>
        <taxon>Nepidae</taxon>
        <taxon>Ranatrinae</taxon>
        <taxon>Ranatra</taxon>
    </lineage>
</organism>
<feature type="compositionally biased region" description="Basic and acidic residues" evidence="4">
    <location>
        <begin position="434"/>
        <end position="457"/>
    </location>
</feature>
<gene>
    <name evidence="7" type="ORF">AAG570_012411</name>
</gene>
<dbReference type="PANTHER" id="PTHR14130">
    <property type="entry name" value="3BP-1 RELATED RHOGAP"/>
    <property type="match status" value="1"/>
</dbReference>
<feature type="region of interest" description="Disordered" evidence="4">
    <location>
        <begin position="582"/>
        <end position="628"/>
    </location>
</feature>
<protein>
    <recommendedName>
        <fullName evidence="9">Rho GTPase-activating protein 17</fullName>
    </recommendedName>
</protein>